<dbReference type="PROSITE" id="PS50109">
    <property type="entry name" value="HIS_KIN"/>
    <property type="match status" value="1"/>
</dbReference>
<dbReference type="EC" id="2.7.13.3" evidence="2"/>
<dbReference type="InterPro" id="IPR011622">
    <property type="entry name" value="7TMR_DISM_rcpt_extracell_dom2"/>
</dbReference>
<reference evidence="10" key="1">
    <citation type="submission" date="2021-12" db="EMBL/GenBank/DDBJ databases">
        <authorList>
            <person name="Rodrigo-Torres L."/>
            <person name="Arahal R. D."/>
            <person name="Lucena T."/>
        </authorList>
    </citation>
    <scope>NUCLEOTIDE SEQUENCE</scope>
    <source>
        <strain evidence="10">CECT 8267</strain>
    </source>
</reference>
<dbReference type="Pfam" id="PF00072">
    <property type="entry name" value="Response_reg"/>
    <property type="match status" value="1"/>
</dbReference>
<dbReference type="CDD" id="cd16922">
    <property type="entry name" value="HATPase_EvgS-ArcB-TorS-like"/>
    <property type="match status" value="1"/>
</dbReference>
<dbReference type="PROSITE" id="PS50110">
    <property type="entry name" value="RESPONSE_REGULATORY"/>
    <property type="match status" value="1"/>
</dbReference>
<dbReference type="Proteomes" id="UP000838100">
    <property type="component" value="Unassembled WGS sequence"/>
</dbReference>
<dbReference type="CDD" id="cd00082">
    <property type="entry name" value="HisKA"/>
    <property type="match status" value="1"/>
</dbReference>
<dbReference type="InterPro" id="IPR036890">
    <property type="entry name" value="HATPase_C_sf"/>
</dbReference>
<keyword evidence="7" id="KW-1133">Transmembrane helix</keyword>
<dbReference type="Gene3D" id="2.60.40.2380">
    <property type="match status" value="1"/>
</dbReference>
<dbReference type="GO" id="GO:0004673">
    <property type="term" value="F:protein histidine kinase activity"/>
    <property type="evidence" value="ECO:0007669"/>
    <property type="project" value="UniProtKB-EC"/>
</dbReference>
<feature type="transmembrane region" description="Helical" evidence="7">
    <location>
        <begin position="369"/>
        <end position="387"/>
    </location>
</feature>
<dbReference type="InterPro" id="IPR003661">
    <property type="entry name" value="HisK_dim/P_dom"/>
</dbReference>
<keyword evidence="4 10" id="KW-0808">Transferase</keyword>
<dbReference type="SMART" id="SM00388">
    <property type="entry name" value="HisKA"/>
    <property type="match status" value="1"/>
</dbReference>
<feature type="transmembrane region" description="Helical" evidence="7">
    <location>
        <begin position="281"/>
        <end position="301"/>
    </location>
</feature>
<evidence type="ECO:0000259" key="8">
    <source>
        <dbReference type="PROSITE" id="PS50109"/>
    </source>
</evidence>
<protein>
    <recommendedName>
        <fullName evidence="2">histidine kinase</fullName>
        <ecNumber evidence="2">2.7.13.3</ecNumber>
    </recommendedName>
</protein>
<dbReference type="CDD" id="cd17574">
    <property type="entry name" value="REC_OmpR"/>
    <property type="match status" value="1"/>
</dbReference>
<comment type="catalytic activity">
    <reaction evidence="1">
        <text>ATP + protein L-histidine = ADP + protein N-phospho-L-histidine.</text>
        <dbReference type="EC" id="2.7.13.3"/>
    </reaction>
</comment>
<feature type="transmembrane region" description="Helical" evidence="7">
    <location>
        <begin position="27"/>
        <end position="46"/>
    </location>
</feature>
<keyword evidence="11" id="KW-1185">Reference proteome</keyword>
<organism evidence="10 11">
    <name type="scientific">Sinobacterium norvegicum</name>
    <dbReference type="NCBI Taxonomy" id="1641715"/>
    <lineage>
        <taxon>Bacteria</taxon>
        <taxon>Pseudomonadati</taxon>
        <taxon>Pseudomonadota</taxon>
        <taxon>Gammaproteobacteria</taxon>
        <taxon>Cellvibrionales</taxon>
        <taxon>Spongiibacteraceae</taxon>
        <taxon>Sinobacterium</taxon>
    </lineage>
</organism>
<dbReference type="InterPro" id="IPR001789">
    <property type="entry name" value="Sig_transdc_resp-reg_receiver"/>
</dbReference>
<evidence type="ECO:0000313" key="11">
    <source>
        <dbReference type="Proteomes" id="UP000838100"/>
    </source>
</evidence>
<dbReference type="InterPro" id="IPR004358">
    <property type="entry name" value="Sig_transdc_His_kin-like_C"/>
</dbReference>
<feature type="transmembrane region" description="Helical" evidence="7">
    <location>
        <begin position="244"/>
        <end position="261"/>
    </location>
</feature>
<dbReference type="Gene3D" id="3.30.565.10">
    <property type="entry name" value="Histidine kinase-like ATPase, C-terminal domain"/>
    <property type="match status" value="1"/>
</dbReference>
<evidence type="ECO:0000256" key="3">
    <source>
        <dbReference type="ARBA" id="ARBA00022553"/>
    </source>
</evidence>
<feature type="transmembrane region" description="Helical" evidence="7">
    <location>
        <begin position="338"/>
        <end position="357"/>
    </location>
</feature>
<dbReference type="CDD" id="cd22890">
    <property type="entry name" value="ChiS-DBD"/>
    <property type="match status" value="1"/>
</dbReference>
<dbReference type="Gene3D" id="1.10.287.130">
    <property type="match status" value="1"/>
</dbReference>
<evidence type="ECO:0000256" key="2">
    <source>
        <dbReference type="ARBA" id="ARBA00012438"/>
    </source>
</evidence>
<dbReference type="PANTHER" id="PTHR43047">
    <property type="entry name" value="TWO-COMPONENT HISTIDINE PROTEIN KINASE"/>
    <property type="match status" value="1"/>
</dbReference>
<feature type="transmembrane region" description="Helical" evidence="7">
    <location>
        <begin position="313"/>
        <end position="332"/>
    </location>
</feature>
<dbReference type="PANTHER" id="PTHR43047:SF72">
    <property type="entry name" value="OSMOSENSING HISTIDINE PROTEIN KINASE SLN1"/>
    <property type="match status" value="1"/>
</dbReference>
<dbReference type="EMBL" id="CAKLPX010000006">
    <property type="protein sequence ID" value="CAH0993288.1"/>
    <property type="molecule type" value="Genomic_DNA"/>
</dbReference>
<dbReference type="Gene3D" id="3.40.50.2300">
    <property type="match status" value="1"/>
</dbReference>
<dbReference type="InterPro" id="IPR011623">
    <property type="entry name" value="7TMR_DISM_rcpt_extracell_dom1"/>
</dbReference>
<evidence type="ECO:0000256" key="7">
    <source>
        <dbReference type="SAM" id="Phobius"/>
    </source>
</evidence>
<dbReference type="InterPro" id="IPR005467">
    <property type="entry name" value="His_kinase_dom"/>
</dbReference>
<feature type="modified residue" description="4-aspartylphosphate" evidence="6">
    <location>
        <position position="759"/>
    </location>
</feature>
<dbReference type="SMART" id="SM00448">
    <property type="entry name" value="REC"/>
    <property type="match status" value="1"/>
</dbReference>
<dbReference type="Pfam" id="PF02518">
    <property type="entry name" value="HATPase_c"/>
    <property type="match status" value="1"/>
</dbReference>
<name>A0ABN8ELL3_9GAMM</name>
<dbReference type="Pfam" id="PF07695">
    <property type="entry name" value="7TMR-DISM_7TM"/>
    <property type="match status" value="1"/>
</dbReference>
<gene>
    <name evidence="10" type="primary">rcsC_12</name>
    <name evidence="10" type="ORF">SIN8267_03436</name>
</gene>
<evidence type="ECO:0000256" key="6">
    <source>
        <dbReference type="PROSITE-ProRule" id="PRU00169"/>
    </source>
</evidence>
<dbReference type="PRINTS" id="PR00344">
    <property type="entry name" value="BCTRLSENSOR"/>
</dbReference>
<evidence type="ECO:0000259" key="9">
    <source>
        <dbReference type="PROSITE" id="PS50110"/>
    </source>
</evidence>
<keyword evidence="7" id="KW-0812">Transmembrane</keyword>
<keyword evidence="5 10" id="KW-0418">Kinase</keyword>
<dbReference type="SUPFAM" id="SSF55874">
    <property type="entry name" value="ATPase domain of HSP90 chaperone/DNA topoisomerase II/histidine kinase"/>
    <property type="match status" value="1"/>
</dbReference>
<sequence length="971" mass="109210">MASQEPALSIHYKLIERIQSHNMTKPLALICKYCTGLLALLCIYLISVSNASAQILALTDDQKSYQAASHMKAWKNPDGHWDFDTFIAASKIKPPLTNLSNSPNFGYSTKVLWTTLKINNQTNLQRHWLAEILFTGMDRVDLFYQQPDGTWVHKYAGRNLPMSMRDNYFRNTSFNLQLPQGTTQLYWRFENAGTIAIPVTISTQSEFYLQGLIDTALKSSFFGFMVAMIIYNLFIALSIREPGYIYYVLFQIAMTATIYIENGYALMTIWPEAPIQDAVDFNFAIMLSLFFPVLFFTAYINTSKMAPTLHKALVAYALLQLANSLTLPFIPIEYSLRLHLLILSAQINYLFLLAAGVTMIAKGSREARYFVAAWLAIVCSMLTKTLWHEGLISFNTLTSNLDEFFIIFEASVLSIGLAHGIKVARSEKQNIEEELINSQLETIEALENTDNLKDEFIAHVSHELRTPIASMSGMADQILSEESTSISNDSVNKLNIIKSSGHRLSHLINDIIDIAAVKRGQLSLKPEPVNLAQLSHMACQLAEPLVGNKDITIINNTRHHLPSVYADERRIYQVLFNLITNAIKFTDQGKVTITAQQQNNHICLSVTDTGVGIARSDQERIFKNFEQGDNDQVGSGLGLAISKKLIELHGHNLYVDSEPGSGACFTFMLDIYQHKNGATKDINASEYSPLSRAATPANAPPTLDFSPDKATILIIDDEHTNLEVLNGYLCRHFNLLLADSAQQGLELLKNNRVSLILLDVMMPKVSGLELCQQLRKQHSAQKLPIIILSAKQTPLDITQGFAVGANDYITKPFYRDELFARIQAQLTQLSLIELQAENNHLKIKIESTPEGNDDDRQHYRTAIVELMHQANDLWVQTTNLTTIDLAEKSGIWRASLDGSRMRARTMERYFDINNLPKNPRWRDVANTAHFVLANANMSTEERSQLSQAVDQLITLKRANRSNKKTYQPPSA</sequence>
<comment type="caution">
    <text evidence="10">The sequence shown here is derived from an EMBL/GenBank/DDBJ whole genome shotgun (WGS) entry which is preliminary data.</text>
</comment>
<dbReference type="Pfam" id="PF00512">
    <property type="entry name" value="HisKA"/>
    <property type="match status" value="1"/>
</dbReference>
<evidence type="ECO:0000256" key="4">
    <source>
        <dbReference type="ARBA" id="ARBA00022679"/>
    </source>
</evidence>
<dbReference type="SUPFAM" id="SSF52172">
    <property type="entry name" value="CheY-like"/>
    <property type="match status" value="1"/>
</dbReference>
<feature type="domain" description="Response regulatory" evidence="9">
    <location>
        <begin position="711"/>
        <end position="826"/>
    </location>
</feature>
<dbReference type="SMART" id="SM00387">
    <property type="entry name" value="HATPase_c"/>
    <property type="match status" value="1"/>
</dbReference>
<dbReference type="InterPro" id="IPR011006">
    <property type="entry name" value="CheY-like_superfamily"/>
</dbReference>
<dbReference type="InterPro" id="IPR003594">
    <property type="entry name" value="HATPase_dom"/>
</dbReference>
<accession>A0ABN8ELL3</accession>
<dbReference type="InterPro" id="IPR036097">
    <property type="entry name" value="HisK_dim/P_sf"/>
</dbReference>
<evidence type="ECO:0000256" key="1">
    <source>
        <dbReference type="ARBA" id="ARBA00000085"/>
    </source>
</evidence>
<dbReference type="Pfam" id="PF07696">
    <property type="entry name" value="7TMR-DISMED2"/>
    <property type="match status" value="1"/>
</dbReference>
<proteinExistence type="predicted"/>
<feature type="transmembrane region" description="Helical" evidence="7">
    <location>
        <begin position="219"/>
        <end position="237"/>
    </location>
</feature>
<keyword evidence="3 6" id="KW-0597">Phosphoprotein</keyword>
<evidence type="ECO:0000256" key="5">
    <source>
        <dbReference type="ARBA" id="ARBA00022777"/>
    </source>
</evidence>
<evidence type="ECO:0000313" key="10">
    <source>
        <dbReference type="EMBL" id="CAH0993288.1"/>
    </source>
</evidence>
<keyword evidence="7" id="KW-0472">Membrane</keyword>
<feature type="domain" description="Histidine kinase" evidence="8">
    <location>
        <begin position="459"/>
        <end position="673"/>
    </location>
</feature>
<dbReference type="SUPFAM" id="SSF47384">
    <property type="entry name" value="Homodimeric domain of signal transducing histidine kinase"/>
    <property type="match status" value="1"/>
</dbReference>